<evidence type="ECO:0000256" key="1">
    <source>
        <dbReference type="ARBA" id="ARBA00005771"/>
    </source>
</evidence>
<dbReference type="GO" id="GO:0008146">
    <property type="term" value="F:sulfotransferase activity"/>
    <property type="evidence" value="ECO:0007669"/>
    <property type="project" value="InterPro"/>
</dbReference>
<comment type="similarity">
    <text evidence="1">Belongs to the sulfotransferase 1 family.</text>
</comment>
<dbReference type="GeneID" id="110231623"/>
<evidence type="ECO:0000256" key="2">
    <source>
        <dbReference type="ARBA" id="ARBA00022679"/>
    </source>
</evidence>
<evidence type="ECO:0000313" key="5">
    <source>
        <dbReference type="Proteomes" id="UP000887567"/>
    </source>
</evidence>
<accession>A0A913WPX5</accession>
<dbReference type="EnsemblMetazoa" id="XM_021036653.2">
    <property type="protein sequence ID" value="XP_020892312.1"/>
    <property type="gene ID" value="LOC110231623"/>
</dbReference>
<dbReference type="Gene3D" id="3.40.50.300">
    <property type="entry name" value="P-loop containing nucleotide triphosphate hydrolases"/>
    <property type="match status" value="1"/>
</dbReference>
<keyword evidence="2" id="KW-0808">Transferase</keyword>
<dbReference type="OMA" id="ASDWANH"/>
<protein>
    <recommendedName>
        <fullName evidence="3">Sulfotransferase domain-containing protein</fullName>
    </recommendedName>
</protein>
<dbReference type="KEGG" id="epa:110231623"/>
<dbReference type="Pfam" id="PF00685">
    <property type="entry name" value="Sulfotransfer_1"/>
    <property type="match status" value="1"/>
</dbReference>
<dbReference type="InterPro" id="IPR000863">
    <property type="entry name" value="Sulfotransferase_dom"/>
</dbReference>
<dbReference type="RefSeq" id="XP_020892312.1">
    <property type="nucleotide sequence ID" value="XM_021036653.2"/>
</dbReference>
<organism evidence="4 5">
    <name type="scientific">Exaiptasia diaphana</name>
    <name type="common">Tropical sea anemone</name>
    <name type="synonym">Aiptasia pulchella</name>
    <dbReference type="NCBI Taxonomy" id="2652724"/>
    <lineage>
        <taxon>Eukaryota</taxon>
        <taxon>Metazoa</taxon>
        <taxon>Cnidaria</taxon>
        <taxon>Anthozoa</taxon>
        <taxon>Hexacorallia</taxon>
        <taxon>Actiniaria</taxon>
        <taxon>Aiptasiidae</taxon>
        <taxon>Exaiptasia</taxon>
    </lineage>
</organism>
<dbReference type="OrthoDB" id="5981987at2759"/>
<name>A0A913WPX5_EXADI</name>
<evidence type="ECO:0000313" key="4">
    <source>
        <dbReference type="EnsemblMetazoa" id="XP_020892312.1"/>
    </source>
</evidence>
<feature type="domain" description="Sulfotransferase" evidence="3">
    <location>
        <begin position="43"/>
        <end position="299"/>
    </location>
</feature>
<sequence length="304" mass="35649">MAENRQHTPYVHPNSGFVDGVIHIPGVTKEFLSQIKDLPVKAEDLFVASYPKSGTTWVSEIIFQICRDASIDERPIRIRVLFLEATKISSNVNTKEELNDLYLNHPSPRIFKTHLRYHEVPMGDGKTNKPKYIYVARNPKDIAVSLYHHYRRMKHYEFGSDRTWDEFFKMFIDSRVEYGGWFDHVLGWWVHRDDDNVLFLKYEDMKKDLPCSVQQIAKFLGKDLSPEMIQRIADQTTFTAMSDGKGRFYDGEPDGHKRRNPGATKFLRKGEVGDWKNYFTDEQNRQFDEMYEKKMAGSGLEIEF</sequence>
<dbReference type="PANTHER" id="PTHR11783">
    <property type="entry name" value="SULFOTRANSFERASE SULT"/>
    <property type="match status" value="1"/>
</dbReference>
<evidence type="ECO:0000259" key="3">
    <source>
        <dbReference type="Pfam" id="PF00685"/>
    </source>
</evidence>
<keyword evidence="5" id="KW-1185">Reference proteome</keyword>
<dbReference type="SUPFAM" id="SSF52540">
    <property type="entry name" value="P-loop containing nucleoside triphosphate hydrolases"/>
    <property type="match status" value="1"/>
</dbReference>
<reference evidence="4" key="1">
    <citation type="submission" date="2022-11" db="UniProtKB">
        <authorList>
            <consortium name="EnsemblMetazoa"/>
        </authorList>
    </citation>
    <scope>IDENTIFICATION</scope>
</reference>
<dbReference type="Proteomes" id="UP000887567">
    <property type="component" value="Unplaced"/>
</dbReference>
<proteinExistence type="inferred from homology"/>
<dbReference type="AlphaFoldDB" id="A0A913WPX5"/>
<dbReference type="InterPro" id="IPR027417">
    <property type="entry name" value="P-loop_NTPase"/>
</dbReference>